<comment type="caution">
    <text evidence="1">The sequence shown here is derived from an EMBL/GenBank/DDBJ whole genome shotgun (WGS) entry which is preliminary data.</text>
</comment>
<evidence type="ECO:0000313" key="1">
    <source>
        <dbReference type="EMBL" id="GJE74692.1"/>
    </source>
</evidence>
<proteinExistence type="predicted"/>
<reference evidence="1" key="1">
    <citation type="journal article" date="2021" name="Front. Microbiol.">
        <title>Comprehensive Comparative Genomics and Phenotyping of Methylobacterium Species.</title>
        <authorList>
            <person name="Alessa O."/>
            <person name="Ogura Y."/>
            <person name="Fujitani Y."/>
            <person name="Takami H."/>
            <person name="Hayashi T."/>
            <person name="Sahin N."/>
            <person name="Tani A."/>
        </authorList>
    </citation>
    <scope>NUCLEOTIDE SEQUENCE</scope>
    <source>
        <strain evidence="1">DSM 14458</strain>
    </source>
</reference>
<reference evidence="1" key="2">
    <citation type="submission" date="2021-08" db="EMBL/GenBank/DDBJ databases">
        <authorList>
            <person name="Tani A."/>
            <person name="Ola A."/>
            <person name="Ogura Y."/>
            <person name="Katsura K."/>
            <person name="Hayashi T."/>
        </authorList>
    </citation>
    <scope>NUCLEOTIDE SEQUENCE</scope>
    <source>
        <strain evidence="1">DSM 14458</strain>
    </source>
</reference>
<organism evidence="1 2">
    <name type="scientific">Methylorubrum suomiense</name>
    <dbReference type="NCBI Taxonomy" id="144191"/>
    <lineage>
        <taxon>Bacteria</taxon>
        <taxon>Pseudomonadati</taxon>
        <taxon>Pseudomonadota</taxon>
        <taxon>Alphaproteobacteria</taxon>
        <taxon>Hyphomicrobiales</taxon>
        <taxon>Methylobacteriaceae</taxon>
        <taxon>Methylorubrum</taxon>
    </lineage>
</organism>
<evidence type="ECO:0008006" key="3">
    <source>
        <dbReference type="Google" id="ProtNLM"/>
    </source>
</evidence>
<gene>
    <name evidence="1" type="ORF">BGCPKDLD_1265</name>
</gene>
<sequence length="227" mass="24027">MLAAALVAASITLAAALLCGRQARRAAAWRAGLLSECAARLDAARLGRDRAGFATLDGGHDGAPVAVRLIPEALVHRRLPQLWLSVSLRLPLPVEATLNVLRRPAGAEFYAPADLPRRFDPPSGWSADTLVRGTPGAEALLRPIAPILADILADPRIKEVLVTPRGLRLVVQAAEGGRGAYLLLRGSRFDLDHVAPALLDGTLDAARQLAQALSRTRSEPIAHARAA</sequence>
<dbReference type="EMBL" id="BPRE01000003">
    <property type="protein sequence ID" value="GJE74692.1"/>
    <property type="molecule type" value="Genomic_DNA"/>
</dbReference>
<protein>
    <recommendedName>
        <fullName evidence="3">DUF2470 domain-containing protein</fullName>
    </recommendedName>
</protein>
<dbReference type="RefSeq" id="WP_238307762.1">
    <property type="nucleotide sequence ID" value="NZ_BPRE01000003.1"/>
</dbReference>
<evidence type="ECO:0000313" key="2">
    <source>
        <dbReference type="Proteomes" id="UP001055093"/>
    </source>
</evidence>
<accession>A0ABQ4UVH9</accession>
<keyword evidence="2" id="KW-1185">Reference proteome</keyword>
<name>A0ABQ4UVH9_9HYPH</name>
<dbReference type="Proteomes" id="UP001055093">
    <property type="component" value="Unassembled WGS sequence"/>
</dbReference>